<dbReference type="STRING" id="997296.PB1_10674"/>
<feature type="coiled-coil region" evidence="1">
    <location>
        <begin position="205"/>
        <end position="232"/>
    </location>
</feature>
<dbReference type="Proteomes" id="UP000010523">
    <property type="component" value="Unassembled WGS sequence"/>
</dbReference>
<dbReference type="AlphaFoldDB" id="I3DUV2"/>
<feature type="transmembrane region" description="Helical" evidence="2">
    <location>
        <begin position="81"/>
        <end position="104"/>
    </location>
</feature>
<evidence type="ECO:0000313" key="3">
    <source>
        <dbReference type="EMBL" id="EIJ78023.1"/>
    </source>
</evidence>
<dbReference type="EMBL" id="AFEU01000003">
    <property type="protein sequence ID" value="EIJ78023.1"/>
    <property type="molecule type" value="Genomic_DNA"/>
</dbReference>
<reference evidence="3 4" key="1">
    <citation type="journal article" date="2012" name="Appl. Environ. Microbiol.">
        <title>Genome Sequence of Thermotolerant Bacillus methanolicus: Features and Regulation Related to Methylotrophy and Production of L-Lysine and L-Glutamate from Methanol.</title>
        <authorList>
            <person name="Heggeset T.M."/>
            <person name="Krog A."/>
            <person name="Balzer S."/>
            <person name="Wentzel A."/>
            <person name="Ellingsen T.E."/>
            <person name="Brautaset T."/>
        </authorList>
    </citation>
    <scope>NUCLEOTIDE SEQUENCE [LARGE SCALE GENOMIC DNA]</scope>
    <source>
        <strain evidence="3 4">PB1</strain>
    </source>
</reference>
<feature type="transmembrane region" description="Helical" evidence="2">
    <location>
        <begin position="6"/>
        <end position="26"/>
    </location>
</feature>
<dbReference type="OrthoDB" id="2843398at2"/>
<keyword evidence="2" id="KW-0472">Membrane</keyword>
<protein>
    <submittedName>
        <fullName evidence="3">Uncharacterized protein</fullName>
    </submittedName>
</protein>
<evidence type="ECO:0000313" key="4">
    <source>
        <dbReference type="Proteomes" id="UP000010523"/>
    </source>
</evidence>
<keyword evidence="1" id="KW-0175">Coiled coil</keyword>
<dbReference type="RefSeq" id="WP_004436172.1">
    <property type="nucleotide sequence ID" value="NZ_AFEU01000003.1"/>
</dbReference>
<feature type="transmembrane region" description="Helical" evidence="2">
    <location>
        <begin position="38"/>
        <end position="58"/>
    </location>
</feature>
<accession>I3DUV2</accession>
<gene>
    <name evidence="3" type="ORF">PB1_10674</name>
</gene>
<keyword evidence="2" id="KW-0812">Transmembrane</keyword>
<keyword evidence="2" id="KW-1133">Transmembrane helix</keyword>
<evidence type="ECO:0000256" key="2">
    <source>
        <dbReference type="SAM" id="Phobius"/>
    </source>
</evidence>
<keyword evidence="4" id="KW-1185">Reference proteome</keyword>
<name>I3DUV2_BACMT</name>
<evidence type="ECO:0000256" key="1">
    <source>
        <dbReference type="SAM" id="Coils"/>
    </source>
</evidence>
<comment type="caution">
    <text evidence="3">The sequence shown here is derived from an EMBL/GenBank/DDBJ whole genome shotgun (WGS) entry which is preliminary data.</text>
</comment>
<proteinExistence type="predicted"/>
<sequence>MNPFWTGFGVGAISIFTLCFAGNQIYQKYFKKKEAKYLKFIIPILCVGIALIILYLNIESILNPGQIENEGILNYVLTNQAILHLLIYVGALSLIAVVWILTTFPFNFDGLKKFSGFGLTAEFNEKVQEVVESRSLINEMSYIRENIMKIITSEQYYNETLITVIVKEHQNYSIDITKLFDAVLETIQTSYESSESTILIKYHLELVEKDDLEKARERLKEIQKEMSEACLAVIQKNKPYVWKGTLAVPIAPFDIEKEQDSYYIMCIHTEDTEFNRKDIDFLYTVINVIEKFVDLLWYKKVAFIESDDPEQVV</sequence>
<organism evidence="3 4">
    <name type="scientific">Bacillus methanolicus PB1</name>
    <dbReference type="NCBI Taxonomy" id="997296"/>
    <lineage>
        <taxon>Bacteria</taxon>
        <taxon>Bacillati</taxon>
        <taxon>Bacillota</taxon>
        <taxon>Bacilli</taxon>
        <taxon>Bacillales</taxon>
        <taxon>Bacillaceae</taxon>
        <taxon>Bacillus</taxon>
    </lineage>
</organism>
<dbReference type="PATRIC" id="fig|997296.3.peg.2240"/>